<sequence length="271" mass="30319">MMLALASQLFVVKRTATISRQPPEDQWYENSTSSVVTPPQELFDCSRDTTECSLPTIVNYQDPLIEFSISFDCSLAPFTNEHSQKVFRKVASYKLDGRAVCCGVGIGLQYLHFPQNIKLLALDGYCLRSLPAETFGQFIKLERLQISASRINHLSSVCCRELGSLQELELENNEFGTMEQDSMDGLVQLQRLRVWNCTGVDFSIGKLEKLQVLELEQSMVKNISSIFNSIPSSLTKIHSTGVMSDEDPWIAVQPAVEEIAFCTKLQSSSVS</sequence>
<proteinExistence type="predicted"/>
<organism evidence="2">
    <name type="scientific">Anopheles sinensis</name>
    <name type="common">Mosquito</name>
    <dbReference type="NCBI Taxonomy" id="74873"/>
    <lineage>
        <taxon>Eukaryota</taxon>
        <taxon>Metazoa</taxon>
        <taxon>Ecdysozoa</taxon>
        <taxon>Arthropoda</taxon>
        <taxon>Hexapoda</taxon>
        <taxon>Insecta</taxon>
        <taxon>Pterygota</taxon>
        <taxon>Neoptera</taxon>
        <taxon>Endopterygota</taxon>
        <taxon>Diptera</taxon>
        <taxon>Nematocera</taxon>
        <taxon>Culicoidea</taxon>
        <taxon>Culicidae</taxon>
        <taxon>Anophelinae</taxon>
        <taxon>Anopheles</taxon>
    </lineage>
</organism>
<dbReference type="Gene3D" id="3.80.10.10">
    <property type="entry name" value="Ribonuclease Inhibitor"/>
    <property type="match status" value="1"/>
</dbReference>
<dbReference type="AlphaFoldDB" id="A0A084VQF1"/>
<name>A0A084VQF1_ANOSI</name>
<dbReference type="Pfam" id="PF13855">
    <property type="entry name" value="LRR_8"/>
    <property type="match status" value="1"/>
</dbReference>
<dbReference type="STRING" id="74873.A0A084VQF1"/>
<accession>A0A084VQF1</accession>
<gene>
    <name evidence="2" type="ORF">ZHAS_00007569</name>
</gene>
<keyword evidence="4" id="KW-1185">Reference proteome</keyword>
<dbReference type="EnsemblMetazoa" id="ASIC007569-RA">
    <property type="protein sequence ID" value="ASIC007569-PA"/>
    <property type="gene ID" value="ASIC007569"/>
</dbReference>
<protein>
    <submittedName>
        <fullName evidence="2">AGAP004899-PA-like protein</fullName>
    </submittedName>
</protein>
<dbReference type="Proteomes" id="UP000030765">
    <property type="component" value="Unassembled WGS sequence"/>
</dbReference>
<evidence type="ECO:0000313" key="4">
    <source>
        <dbReference type="Proteomes" id="UP000030765"/>
    </source>
</evidence>
<dbReference type="EMBL" id="ATLV01015196">
    <property type="status" value="NOT_ANNOTATED_CDS"/>
    <property type="molecule type" value="Genomic_DNA"/>
</dbReference>
<dbReference type="InterPro" id="IPR050328">
    <property type="entry name" value="Dev_Immune_Receptor"/>
</dbReference>
<dbReference type="VEuPathDB" id="VectorBase:ASIC007569"/>
<dbReference type="OrthoDB" id="7739973at2759"/>
<keyword evidence="1" id="KW-0732">Signal</keyword>
<dbReference type="GO" id="GO:0031012">
    <property type="term" value="C:extracellular matrix"/>
    <property type="evidence" value="ECO:0007669"/>
    <property type="project" value="TreeGrafter"/>
</dbReference>
<dbReference type="EMBL" id="KE525003">
    <property type="protein sequence ID" value="KFB40195.1"/>
    <property type="molecule type" value="Genomic_DNA"/>
</dbReference>
<reference evidence="3" key="2">
    <citation type="submission" date="2020-05" db="UniProtKB">
        <authorList>
            <consortium name="EnsemblMetazoa"/>
        </authorList>
    </citation>
    <scope>IDENTIFICATION</scope>
</reference>
<dbReference type="InterPro" id="IPR032675">
    <property type="entry name" value="LRR_dom_sf"/>
</dbReference>
<evidence type="ECO:0000313" key="3">
    <source>
        <dbReference type="EnsemblMetazoa" id="ASIC007569-PA"/>
    </source>
</evidence>
<reference evidence="2 4" key="1">
    <citation type="journal article" date="2014" name="BMC Genomics">
        <title>Genome sequence of Anopheles sinensis provides insight into genetics basis of mosquito competence for malaria parasites.</title>
        <authorList>
            <person name="Zhou D."/>
            <person name="Zhang D."/>
            <person name="Ding G."/>
            <person name="Shi L."/>
            <person name="Hou Q."/>
            <person name="Ye Y."/>
            <person name="Xu Y."/>
            <person name="Zhou H."/>
            <person name="Xiong C."/>
            <person name="Li S."/>
            <person name="Yu J."/>
            <person name="Hong S."/>
            <person name="Yu X."/>
            <person name="Zou P."/>
            <person name="Chen C."/>
            <person name="Chang X."/>
            <person name="Wang W."/>
            <person name="Lv Y."/>
            <person name="Sun Y."/>
            <person name="Ma L."/>
            <person name="Shen B."/>
            <person name="Zhu C."/>
        </authorList>
    </citation>
    <scope>NUCLEOTIDE SEQUENCE [LARGE SCALE GENOMIC DNA]</scope>
</reference>
<evidence type="ECO:0000313" key="2">
    <source>
        <dbReference type="EMBL" id="KFB40195.1"/>
    </source>
</evidence>
<dbReference type="PANTHER" id="PTHR24373">
    <property type="entry name" value="SLIT RELATED LEUCINE-RICH REPEAT NEURONAL PROTEIN"/>
    <property type="match status" value="1"/>
</dbReference>
<dbReference type="VEuPathDB" id="VectorBase:ASIS016046"/>
<dbReference type="PANTHER" id="PTHR24373:SF262">
    <property type="entry name" value="LEUCINE-RICH REPEAT-CONTAINING PROTEIN 15"/>
    <property type="match status" value="1"/>
</dbReference>
<dbReference type="SUPFAM" id="SSF52058">
    <property type="entry name" value="L domain-like"/>
    <property type="match status" value="1"/>
</dbReference>
<evidence type="ECO:0000256" key="1">
    <source>
        <dbReference type="ARBA" id="ARBA00022729"/>
    </source>
</evidence>
<dbReference type="InterPro" id="IPR001611">
    <property type="entry name" value="Leu-rich_rpt"/>
</dbReference>
<dbReference type="GO" id="GO:0005615">
    <property type="term" value="C:extracellular space"/>
    <property type="evidence" value="ECO:0007669"/>
    <property type="project" value="TreeGrafter"/>
</dbReference>